<keyword evidence="1" id="KW-1133">Transmembrane helix</keyword>
<name>A0ABW1SSN1_9LACO</name>
<feature type="transmembrane region" description="Helical" evidence="1">
    <location>
        <begin position="12"/>
        <end position="33"/>
    </location>
</feature>
<comment type="caution">
    <text evidence="2">The sequence shown here is derived from an EMBL/GenBank/DDBJ whole genome shotgun (WGS) entry which is preliminary data.</text>
</comment>
<keyword evidence="3" id="KW-1185">Reference proteome</keyword>
<dbReference type="RefSeq" id="WP_225426618.1">
    <property type="nucleotide sequence ID" value="NZ_JBHSSK010000022.1"/>
</dbReference>
<evidence type="ECO:0000256" key="1">
    <source>
        <dbReference type="SAM" id="Phobius"/>
    </source>
</evidence>
<gene>
    <name evidence="2" type="ORF">ACFP1G_07780</name>
</gene>
<evidence type="ECO:0000313" key="2">
    <source>
        <dbReference type="EMBL" id="MFC6207377.1"/>
    </source>
</evidence>
<sequence length="149" mass="17193">MVAKVKRRQGFSLFEAILALGIAAGMFVVAGGIDRVLLRPVRQNPLAWFQVVTVLEQPQRYRIRRVLPTELQLWDTQSTPKNKAISIWRDDHNVLRLTNEQKQGYDPLLKRVTQVKWTEVDRRGLVRLTLKQEGLPWHSTILDLRGGDS</sequence>
<keyword evidence="1" id="KW-0472">Membrane</keyword>
<dbReference type="Proteomes" id="UP001596254">
    <property type="component" value="Unassembled WGS sequence"/>
</dbReference>
<reference evidence="3" key="1">
    <citation type="journal article" date="2019" name="Int. J. Syst. Evol. Microbiol.">
        <title>The Global Catalogue of Microorganisms (GCM) 10K type strain sequencing project: providing services to taxonomists for standard genome sequencing and annotation.</title>
        <authorList>
            <consortium name="The Broad Institute Genomics Platform"/>
            <consortium name="The Broad Institute Genome Sequencing Center for Infectious Disease"/>
            <person name="Wu L."/>
            <person name="Ma J."/>
        </authorList>
    </citation>
    <scope>NUCLEOTIDE SEQUENCE [LARGE SCALE GENOMIC DNA]</scope>
    <source>
        <strain evidence="3">CCM 8905</strain>
    </source>
</reference>
<accession>A0ABW1SSN1</accession>
<dbReference type="EMBL" id="JBHSSK010000022">
    <property type="protein sequence ID" value="MFC6207377.1"/>
    <property type="molecule type" value="Genomic_DNA"/>
</dbReference>
<proteinExistence type="predicted"/>
<keyword evidence="1" id="KW-0812">Transmembrane</keyword>
<organism evidence="2 3">
    <name type="scientific">Levilactobacillus tongjiangensis</name>
    <dbReference type="NCBI Taxonomy" id="2486023"/>
    <lineage>
        <taxon>Bacteria</taxon>
        <taxon>Bacillati</taxon>
        <taxon>Bacillota</taxon>
        <taxon>Bacilli</taxon>
        <taxon>Lactobacillales</taxon>
        <taxon>Lactobacillaceae</taxon>
        <taxon>Levilactobacillus</taxon>
    </lineage>
</organism>
<protein>
    <submittedName>
        <fullName evidence="2">Competence protein ComGF</fullName>
    </submittedName>
</protein>
<evidence type="ECO:0000313" key="3">
    <source>
        <dbReference type="Proteomes" id="UP001596254"/>
    </source>
</evidence>